<accession>A0AAE0IH85</accession>
<feature type="region of interest" description="Disordered" evidence="1">
    <location>
        <begin position="216"/>
        <end position="242"/>
    </location>
</feature>
<evidence type="ECO:0000256" key="1">
    <source>
        <dbReference type="SAM" id="MobiDB-lite"/>
    </source>
</evidence>
<evidence type="ECO:0000256" key="2">
    <source>
        <dbReference type="SAM" id="Phobius"/>
    </source>
</evidence>
<dbReference type="Proteomes" id="UP001283341">
    <property type="component" value="Unassembled WGS sequence"/>
</dbReference>
<keyword evidence="2" id="KW-1133">Transmembrane helix</keyword>
<protein>
    <submittedName>
        <fullName evidence="4">Uncharacterized protein</fullName>
    </submittedName>
</protein>
<name>A0AAE0IH85_9PEZI</name>
<dbReference type="AlphaFoldDB" id="A0AAE0IH85"/>
<keyword evidence="5" id="KW-1185">Reference proteome</keyword>
<keyword evidence="3" id="KW-0732">Signal</keyword>
<feature type="compositionally biased region" description="Low complexity" evidence="1">
    <location>
        <begin position="160"/>
        <end position="174"/>
    </location>
</feature>
<gene>
    <name evidence="4" type="ORF">B0H66DRAFT_108127</name>
</gene>
<reference evidence="4" key="2">
    <citation type="submission" date="2023-06" db="EMBL/GenBank/DDBJ databases">
        <authorList>
            <consortium name="Lawrence Berkeley National Laboratory"/>
            <person name="Haridas S."/>
            <person name="Hensen N."/>
            <person name="Bonometti L."/>
            <person name="Westerberg I."/>
            <person name="Brannstrom I.O."/>
            <person name="Guillou S."/>
            <person name="Cros-Aarteil S."/>
            <person name="Calhoun S."/>
            <person name="Kuo A."/>
            <person name="Mondo S."/>
            <person name="Pangilinan J."/>
            <person name="Riley R."/>
            <person name="Labutti K."/>
            <person name="Andreopoulos B."/>
            <person name="Lipzen A."/>
            <person name="Chen C."/>
            <person name="Yanf M."/>
            <person name="Daum C."/>
            <person name="Ng V."/>
            <person name="Clum A."/>
            <person name="Steindorff A."/>
            <person name="Ohm R."/>
            <person name="Martin F."/>
            <person name="Silar P."/>
            <person name="Natvig D."/>
            <person name="Lalanne C."/>
            <person name="Gautier V."/>
            <person name="Ament-Velasquez S.L."/>
            <person name="Kruys A."/>
            <person name="Hutchinson M.I."/>
            <person name="Powell A.J."/>
            <person name="Barry K."/>
            <person name="Miller A.N."/>
            <person name="Grigoriev I.V."/>
            <person name="Debuchy R."/>
            <person name="Gladieux P."/>
            <person name="Thoren M.H."/>
            <person name="Johannesson H."/>
        </authorList>
    </citation>
    <scope>NUCLEOTIDE SEQUENCE</scope>
    <source>
        <strain evidence="4">CBS 118394</strain>
    </source>
</reference>
<dbReference type="EMBL" id="JAUEDM010000002">
    <property type="protein sequence ID" value="KAK3324974.1"/>
    <property type="molecule type" value="Genomic_DNA"/>
</dbReference>
<keyword evidence="2" id="KW-0472">Membrane</keyword>
<evidence type="ECO:0000313" key="5">
    <source>
        <dbReference type="Proteomes" id="UP001283341"/>
    </source>
</evidence>
<feature type="region of interest" description="Disordered" evidence="1">
    <location>
        <begin position="272"/>
        <end position="313"/>
    </location>
</feature>
<feature type="signal peptide" evidence="3">
    <location>
        <begin position="1"/>
        <end position="20"/>
    </location>
</feature>
<keyword evidence="2" id="KW-0812">Transmembrane</keyword>
<feature type="region of interest" description="Disordered" evidence="1">
    <location>
        <begin position="160"/>
        <end position="180"/>
    </location>
</feature>
<organism evidence="4 5">
    <name type="scientific">Apodospora peruviana</name>
    <dbReference type="NCBI Taxonomy" id="516989"/>
    <lineage>
        <taxon>Eukaryota</taxon>
        <taxon>Fungi</taxon>
        <taxon>Dikarya</taxon>
        <taxon>Ascomycota</taxon>
        <taxon>Pezizomycotina</taxon>
        <taxon>Sordariomycetes</taxon>
        <taxon>Sordariomycetidae</taxon>
        <taxon>Sordariales</taxon>
        <taxon>Lasiosphaeriaceae</taxon>
        <taxon>Apodospora</taxon>
    </lineage>
</organism>
<reference evidence="4" key="1">
    <citation type="journal article" date="2023" name="Mol. Phylogenet. Evol.">
        <title>Genome-scale phylogeny and comparative genomics of the fungal order Sordariales.</title>
        <authorList>
            <person name="Hensen N."/>
            <person name="Bonometti L."/>
            <person name="Westerberg I."/>
            <person name="Brannstrom I.O."/>
            <person name="Guillou S."/>
            <person name="Cros-Aarteil S."/>
            <person name="Calhoun S."/>
            <person name="Haridas S."/>
            <person name="Kuo A."/>
            <person name="Mondo S."/>
            <person name="Pangilinan J."/>
            <person name="Riley R."/>
            <person name="LaButti K."/>
            <person name="Andreopoulos B."/>
            <person name="Lipzen A."/>
            <person name="Chen C."/>
            <person name="Yan M."/>
            <person name="Daum C."/>
            <person name="Ng V."/>
            <person name="Clum A."/>
            <person name="Steindorff A."/>
            <person name="Ohm R.A."/>
            <person name="Martin F."/>
            <person name="Silar P."/>
            <person name="Natvig D.O."/>
            <person name="Lalanne C."/>
            <person name="Gautier V."/>
            <person name="Ament-Velasquez S.L."/>
            <person name="Kruys A."/>
            <person name="Hutchinson M.I."/>
            <person name="Powell A.J."/>
            <person name="Barry K."/>
            <person name="Miller A.N."/>
            <person name="Grigoriev I.V."/>
            <person name="Debuchy R."/>
            <person name="Gladieux P."/>
            <person name="Hiltunen Thoren M."/>
            <person name="Johannesson H."/>
        </authorList>
    </citation>
    <scope>NUCLEOTIDE SEQUENCE</scope>
    <source>
        <strain evidence="4">CBS 118394</strain>
    </source>
</reference>
<comment type="caution">
    <text evidence="4">The sequence shown here is derived from an EMBL/GenBank/DDBJ whole genome shotgun (WGS) entry which is preliminary data.</text>
</comment>
<evidence type="ECO:0000313" key="4">
    <source>
        <dbReference type="EMBL" id="KAK3324974.1"/>
    </source>
</evidence>
<feature type="transmembrane region" description="Helical" evidence="2">
    <location>
        <begin position="188"/>
        <end position="209"/>
    </location>
</feature>
<proteinExistence type="predicted"/>
<feature type="chain" id="PRO_5042097103" evidence="3">
    <location>
        <begin position="21"/>
        <end position="313"/>
    </location>
</feature>
<evidence type="ECO:0000256" key="3">
    <source>
        <dbReference type="SAM" id="SignalP"/>
    </source>
</evidence>
<sequence>MVSSLVTLFLLCLLAATSLAVANNGNCYYPNGTMSDTHRPCDPNSEISVCCNGKFGYACMENNLCNKGGKMVRGTCTDPKWESQDHCPQFCTEPQYIDQNPFVISCENVTNKDYSYVCPNDSCNGARVFSAKPEHARIIAQWDTSLDQFVAVLSTTTAASSSSSVPTATPSSTPGNDPAQGLSTGAKAGIAVGAVLGCAALAGAFFTYYHHRRRAAKSSGQQHPEAPPAYPGEDYKDVPPADGAVEAHATPLVEANPTPLAAEAHMTPLAEMPGDVVSSSSGVFEVPAETPEEKYSEHHQHGRGLDSHDRRST</sequence>
<feature type="compositionally biased region" description="Basic and acidic residues" evidence="1">
    <location>
        <begin position="291"/>
        <end position="313"/>
    </location>
</feature>